<evidence type="ECO:0000313" key="8">
    <source>
        <dbReference type="Proteomes" id="UP000243378"/>
    </source>
</evidence>
<dbReference type="InterPro" id="IPR057693">
    <property type="entry name" value="DUF7933"/>
</dbReference>
<dbReference type="Gene3D" id="2.60.40.1120">
    <property type="entry name" value="Carboxypeptidase-like, regulatory domain"/>
    <property type="match status" value="1"/>
</dbReference>
<feature type="domain" description="SD-repeat containing protein B" evidence="5">
    <location>
        <begin position="1821"/>
        <end position="1884"/>
    </location>
</feature>
<feature type="compositionally biased region" description="Low complexity" evidence="4">
    <location>
        <begin position="1897"/>
        <end position="1912"/>
    </location>
</feature>
<feature type="domain" description="DUF7933" evidence="6">
    <location>
        <begin position="339"/>
        <end position="472"/>
    </location>
</feature>
<feature type="domain" description="SD-repeat containing protein B" evidence="5">
    <location>
        <begin position="1578"/>
        <end position="1659"/>
    </location>
</feature>
<feature type="region of interest" description="Disordered" evidence="4">
    <location>
        <begin position="1885"/>
        <end position="1912"/>
    </location>
</feature>
<dbReference type="SUPFAM" id="SSF49464">
    <property type="entry name" value="Carboxypeptidase regulatory domain-like"/>
    <property type="match status" value="1"/>
</dbReference>
<dbReference type="InterPro" id="IPR033764">
    <property type="entry name" value="Sdr_B"/>
</dbReference>
<evidence type="ECO:0000256" key="3">
    <source>
        <dbReference type="ARBA" id="ARBA00022729"/>
    </source>
</evidence>
<keyword evidence="2" id="KW-0964">Secreted</keyword>
<evidence type="ECO:0000313" key="7">
    <source>
        <dbReference type="EMBL" id="SDE96946.1"/>
    </source>
</evidence>
<dbReference type="PANTHER" id="PTHR23303">
    <property type="entry name" value="CARBOXYPEPTIDASE REGULATORY REGION-CONTAINING"/>
    <property type="match status" value="1"/>
</dbReference>
<dbReference type="Pfam" id="PF25564">
    <property type="entry name" value="DUF7933"/>
    <property type="match status" value="8"/>
</dbReference>
<name>A0A1G7H981_9GAMM</name>
<dbReference type="Proteomes" id="UP000243378">
    <property type="component" value="Unassembled WGS sequence"/>
</dbReference>
<evidence type="ECO:0000256" key="1">
    <source>
        <dbReference type="ARBA" id="ARBA00004613"/>
    </source>
</evidence>
<dbReference type="EMBL" id="FNBM01000001">
    <property type="protein sequence ID" value="SDE96946.1"/>
    <property type="molecule type" value="Genomic_DNA"/>
</dbReference>
<dbReference type="InterPro" id="IPR013783">
    <property type="entry name" value="Ig-like_fold"/>
</dbReference>
<feature type="domain" description="DUF7933" evidence="6">
    <location>
        <begin position="617"/>
        <end position="736"/>
    </location>
</feature>
<evidence type="ECO:0000256" key="4">
    <source>
        <dbReference type="SAM" id="MobiDB-lite"/>
    </source>
</evidence>
<dbReference type="SUPFAM" id="SSF117074">
    <property type="entry name" value="Hypothetical protein PA1324"/>
    <property type="match status" value="5"/>
</dbReference>
<evidence type="ECO:0000256" key="2">
    <source>
        <dbReference type="ARBA" id="ARBA00022525"/>
    </source>
</evidence>
<accession>A0A1G7H981</accession>
<dbReference type="NCBIfam" id="TIGR01451">
    <property type="entry name" value="B_ant_repeat"/>
    <property type="match status" value="2"/>
</dbReference>
<gene>
    <name evidence="7" type="ORF">SAMN05216381_0549</name>
</gene>
<comment type="subcellular location">
    <subcellularLocation>
        <location evidence="1">Secreted</location>
    </subcellularLocation>
</comment>
<dbReference type="Gene3D" id="2.60.40.10">
    <property type="entry name" value="Immunoglobulins"/>
    <property type="match status" value="5"/>
</dbReference>
<protein>
    <submittedName>
        <fullName evidence="7">Conserved repeat domain-containing protein</fullName>
    </submittedName>
</protein>
<dbReference type="InterPro" id="IPR008969">
    <property type="entry name" value="CarboxyPept-like_regulatory"/>
</dbReference>
<feature type="domain" description="DUF7933" evidence="6">
    <location>
        <begin position="1188"/>
        <end position="1299"/>
    </location>
</feature>
<feature type="region of interest" description="Disordered" evidence="4">
    <location>
        <begin position="1710"/>
        <end position="1737"/>
    </location>
</feature>
<evidence type="ECO:0000259" key="6">
    <source>
        <dbReference type="Pfam" id="PF25564"/>
    </source>
</evidence>
<dbReference type="InterPro" id="IPR047589">
    <property type="entry name" value="DUF11_rpt"/>
</dbReference>
<feature type="domain" description="DUF7933" evidence="6">
    <location>
        <begin position="1030"/>
        <end position="1157"/>
    </location>
</feature>
<dbReference type="STRING" id="640205.SAMN05216381_0549"/>
<feature type="domain" description="DUF7933" evidence="6">
    <location>
        <begin position="50"/>
        <end position="171"/>
    </location>
</feature>
<dbReference type="Pfam" id="PF17210">
    <property type="entry name" value="SdrD_B"/>
    <property type="match status" value="3"/>
</dbReference>
<reference evidence="7 8" key="1">
    <citation type="submission" date="2016-10" db="EMBL/GenBank/DDBJ databases">
        <authorList>
            <person name="de Groot N.N."/>
        </authorList>
    </citation>
    <scope>NUCLEOTIDE SEQUENCE [LARGE SCALE GENOMIC DNA]</scope>
    <source>
        <strain evidence="7 8">LMG 25475</strain>
    </source>
</reference>
<sequence length="2425" mass="244855">MAGCVRRKRLLQVLIGSFWVGLGLLPLAANAELGVSKTRAAGFADPKFVGDTDGFLIHLTNSYPTGDITNVSFTDTMPAGFRVAGAGLVSSQCRDGSGAAQAFQGNIVAPLGSNTIALSGGVIPAVNGGNEAGYCDIIVQVTSLTGNGTNLIPAGSVTGQHAGNSVTNADSAQQSLNFNTLTVPSIRKSFSPSSIVKADQATRLTLTITNNASQPLPLNTAGDTPAFAIRDPLGDFGLRVAPATGVNPGGPDVQINCGANPPSFTPVAGDTEIRAVGGIIAPNSACTLSVMVVADGSDSSYSTTVSNVINRTTDFANQRSLVPTSNATASLTVTAPLRVAKAFSPGTVAKGQEAQLNITLANASPLSSMALGGFSDVIDGGAGLLEITGMPTATCSAGSSLSGLSGVGTSTLQMTGGTLAAGGNCVIAVPYTADLAVAGTPQSFTNTIPVGAVTVTSPAGVISQGVSASVNVVDQFLVEKTSLPTTVTPGNPVLFTVTTRNYSTSAQSGVALTDNLPDGMLLLNLPQKPAPTLTGSGCSALTLGGTASDPVFTFDMPAGSAGNPASCAVIFWAMVPAGAAAGAIVNRIPAGGVCSPGNICNHTSSEAQFRVSSSALTVEKSFDANSKPEGTAATMAIELVNLSAQPLTSVSLTDNLPTGSNGTPMLVASPNNASSTCGGIITAVPGSDQVVLTGATVPARAGGGLGDAGRCRLRVNVSGAAGQYDNRVSASATQTFADGSTDSLTSPEAVATINFLSALSGSKSFTPNRIQPGGRSTVTLSLSNSETGVMNNVAITDNLPAGMTVASPANAYSTCAGSPQISAAPGADVVALSGAQIAGNGTCALLFDVTASGGSDWVNSIAPGQLTAAGGVQNVAAFGATLQNASGGGVTVGVNHASASVAAPGAVTQLTLTLFNSGSLDLTNLDLGNFFTNTGLAGGTPTGERIASVPNAVTNCVGGIVSASPNSTSFSLSNVSLAVAQTCTVTVDVTMVTTGTVTDTVPVGAITTDQGVSNTAPASSSLQTSTGLGVTKQFTPRVVAPNERSRLRITFYNPTSQAISSLSLTDTYPAGLTSASPANALTTCQGSVSSATGRVTVSGGSIAAGSSSAPASCFVEVDVLSTTQGDYLNVIPANSVSATADGSPISNNEPTSDTLRVKAPILVHKAIATRTLDTGNPVGFTTGTASGNAGAPYTLSIRLDNPNSSPLTGLSYLDSLPSGLVVAPTPSVINSCGGSVGATPSGTSVRLAGGSLAANGSCTVSVAVLSNIAGTYTNTIEAGGVTSFEGVSNAEPTRARLVISSAPTVTKQFAPAVIAQGGISKLTIFVNNPNAVAMNLTAALTDNLPDSPGQVRVAATPNIGGSCPAGRVTATANTTLVRLASGTVVPAGGCTIEVDVTADTAGEHTNEIPAGALQTDLGINPQPAYATLSVSTLGYISGRVYLDNDQSGTYQAGTDNPLSGVAIELRSGATCASGAPVTGINGLLNPATTDAAGNYLFAGLPAGTYSVCQAAQPPGTLNAPPVAGSITPSNGSSGVPGTGSNATMTSSQINGIVLNGDGVAGEISGSQRNDFPEVAPASISGAVFIDQNNDGIRQGGDSGLAGVVINLTGTDWQNLPVTAATTTDSNGLYRFDGLQPGTYTVTEPTQPAGTANGQTVAGNSASGVPTVTAPGNVPSVISGITLTPGYASQDNNFAEIVTGRSIYGQVFHDRDTNRAPSSGDSGLGGQTMELSGLDINGNPVTRTTVTASDGTFSFLGLPPGTYDLVQPNQPTGLINGSTTAGSAGGVVSEGPSRISGIDLTGNMLSVDNWFAEVTIPGLSGTVWIDSNHDRVLDPGETLLAGWTVELLRAGAVVATTQSDANGAYAFDNLTPGSGYEVRFRHPETGTLFGRPVTNEQGTTYTPGTAGPGNPAGADNRDGTLRDITITAGHNVVEQSLPIDPAGVVYDAISRQPVRGAVVSISGPAGFSAAQVLGGSLQQTTAADGLYQFLLLAGSPAGTYTLTVTAPAGYVQGPSGLIPACNNTLTVTAIPDPALVQTGNQAPAEAVTQHDAATCPASSAGLAASNSTTQYYFSFVLGAGSADVVNNHIPLDPILGGAIVMTKNTPKVNVTRGELVPYVLTARNTLSTSLANIAIEDQMPPGFKYVKNSAQLDGVPVEPQVEGRRLRWPDRTLVGGQVVTIKVLLVVGSGVGFNEYVNQTWALNLIANSRVSNVATASVRVVADPTFDCSDLIGKVFDDQNRNGYQDEGEPGIPGVRLATPKGWLVTTDEYGRYHIACADVPSEMRGTNFILKVDERTLPSGYRIITENPRVVRMTQGRLVKANFGASIHRVVRLDLSSDAFEANNQLTAPYQARLDEVLQLLYAEPSILRIGYRMPVDSEVSDARKRVGYVKDWIKEHWEPHDCCYDLQLEEEIVPATDSVEVIQ</sequence>
<feature type="domain" description="DUF7933" evidence="6">
    <location>
        <begin position="762"/>
        <end position="874"/>
    </location>
</feature>
<proteinExistence type="predicted"/>
<organism evidence="7 8">
    <name type="scientific">Phytopseudomonas seleniipraecipitans</name>
    <dbReference type="NCBI Taxonomy" id="640205"/>
    <lineage>
        <taxon>Bacteria</taxon>
        <taxon>Pseudomonadati</taxon>
        <taxon>Pseudomonadota</taxon>
        <taxon>Gammaproteobacteria</taxon>
        <taxon>Pseudomonadales</taxon>
        <taxon>Pseudomonadaceae</taxon>
        <taxon>Phytopseudomonas</taxon>
    </lineage>
</organism>
<feature type="domain" description="DUF7933" evidence="6">
    <location>
        <begin position="1303"/>
        <end position="1430"/>
    </location>
</feature>
<dbReference type="GO" id="GO:0005576">
    <property type="term" value="C:extracellular region"/>
    <property type="evidence" value="ECO:0007669"/>
    <property type="project" value="UniProtKB-SubCell"/>
</dbReference>
<evidence type="ECO:0000259" key="5">
    <source>
        <dbReference type="Pfam" id="PF17210"/>
    </source>
</evidence>
<feature type="domain" description="DUF7933" evidence="6">
    <location>
        <begin position="902"/>
        <end position="1022"/>
    </location>
</feature>
<keyword evidence="3" id="KW-0732">Signal</keyword>
<dbReference type="InterPro" id="IPR051417">
    <property type="entry name" value="SDr/BOS_complex"/>
</dbReference>
<feature type="domain" description="SD-repeat containing protein B" evidence="5">
    <location>
        <begin position="1705"/>
        <end position="1786"/>
    </location>
</feature>
<dbReference type="PANTHER" id="PTHR23303:SF14">
    <property type="entry name" value="BOS COMPLEX SUBUNIT NOMO1-RELATED"/>
    <property type="match status" value="1"/>
</dbReference>